<proteinExistence type="predicted"/>
<evidence type="ECO:0000313" key="2">
    <source>
        <dbReference type="Proteomes" id="UP000594688"/>
    </source>
</evidence>
<accession>A0A7T0BU84</accession>
<gene>
    <name evidence="1" type="ORF">G3M70_04050</name>
</gene>
<evidence type="ECO:0000313" key="1">
    <source>
        <dbReference type="EMBL" id="QPJ61104.1"/>
    </source>
</evidence>
<name>A0A7T0BU84_9BACT</name>
<dbReference type="Gene3D" id="2.40.10.120">
    <property type="match status" value="1"/>
</dbReference>
<dbReference type="InterPro" id="IPR009003">
    <property type="entry name" value="Peptidase_S1_PA"/>
</dbReference>
<dbReference type="Pfam" id="PF13365">
    <property type="entry name" value="Trypsin_2"/>
    <property type="match status" value="1"/>
</dbReference>
<dbReference type="AlphaFoldDB" id="A0A7T0BU84"/>
<dbReference type="EMBL" id="CP048685">
    <property type="protein sequence ID" value="QPJ61104.1"/>
    <property type="molecule type" value="Genomic_DNA"/>
</dbReference>
<dbReference type="Proteomes" id="UP000594688">
    <property type="component" value="Chromosome"/>
</dbReference>
<dbReference type="GO" id="GO:0006508">
    <property type="term" value="P:proteolysis"/>
    <property type="evidence" value="ECO:0007669"/>
    <property type="project" value="InterPro"/>
</dbReference>
<dbReference type="PRINTS" id="PR00834">
    <property type="entry name" value="PROTEASES2C"/>
</dbReference>
<dbReference type="SUPFAM" id="SSF50494">
    <property type="entry name" value="Trypsin-like serine proteases"/>
    <property type="match status" value="1"/>
</dbReference>
<dbReference type="GO" id="GO:0004252">
    <property type="term" value="F:serine-type endopeptidase activity"/>
    <property type="evidence" value="ECO:0007669"/>
    <property type="project" value="InterPro"/>
</dbReference>
<protein>
    <submittedName>
        <fullName evidence="1">Trypsin-like peptidase domain-containing protein</fullName>
    </submittedName>
</protein>
<reference evidence="1 2" key="1">
    <citation type="submission" date="2020-02" db="EMBL/GenBank/DDBJ databases">
        <title>Genomic and physiological characterization of two novel Nitrospinaceae genera.</title>
        <authorList>
            <person name="Mueller A.J."/>
            <person name="Jung M.-Y."/>
            <person name="Strachan C.R."/>
            <person name="Herbold C.W."/>
            <person name="Kirkegaard R.H."/>
            <person name="Daims H."/>
        </authorList>
    </citation>
    <scope>NUCLEOTIDE SEQUENCE [LARGE SCALE GENOMIC DNA]</scope>
    <source>
        <strain evidence="1">EB</strain>
    </source>
</reference>
<dbReference type="InterPro" id="IPR001940">
    <property type="entry name" value="Peptidase_S1C"/>
</dbReference>
<sequence length="276" mass="30425">MALIPPFSFDCVVGLGVREQDGYIEWVGTGTLVGRPFSVNGNGQNRCHVFLVTNRHVLKKLTTMVIRFNPRDASESKDFDIPLLDTNGNTLWKSHPDDEVDLAALGMDADFLAREEIRYEFFNLNDQAMALPEMKERGVSEGDFIYTLGFPMGIVDVDRLYVIARMGCIARLRDTLGGHRKDFLIDAFIFPGNSGGPVLYKPEITSIEGTASVGKAAFIGIVAGYLTFRDTAVSHQTGAARVIFEENAGLAVVHTVDQVAETVERCFKSARIKELA</sequence>
<organism evidence="1 2">
    <name type="scientific">Candidatus Nitronauta litoralis</name>
    <dbReference type="NCBI Taxonomy" id="2705533"/>
    <lineage>
        <taxon>Bacteria</taxon>
        <taxon>Pseudomonadati</taxon>
        <taxon>Nitrospinota/Tectimicrobiota group</taxon>
        <taxon>Nitrospinota</taxon>
        <taxon>Nitrospinia</taxon>
        <taxon>Nitrospinales</taxon>
        <taxon>Nitrospinaceae</taxon>
        <taxon>Candidatus Nitronauta</taxon>
    </lineage>
</organism>
<dbReference type="KEGG" id="nli:G3M70_04050"/>